<dbReference type="EMBL" id="DQHO01000031">
    <property type="protein sequence ID" value="HCS94026.1"/>
    <property type="molecule type" value="Genomic_DNA"/>
</dbReference>
<dbReference type="RefSeq" id="WP_022795865.1">
    <property type="nucleotide sequence ID" value="NZ_JBQDSL010000001.1"/>
</dbReference>
<dbReference type="PROSITE" id="PS51354">
    <property type="entry name" value="GLUTAREDOXIN_2"/>
    <property type="match status" value="1"/>
</dbReference>
<dbReference type="GO" id="GO:0045454">
    <property type="term" value="P:cell redox homeostasis"/>
    <property type="evidence" value="ECO:0007669"/>
    <property type="project" value="InterPro"/>
</dbReference>
<comment type="function">
    <text evidence="1">Electron transport system for the ribonucleotide reductase system NrdEF.</text>
</comment>
<evidence type="ECO:0000256" key="1">
    <source>
        <dbReference type="ARBA" id="ARBA00002292"/>
    </source>
</evidence>
<dbReference type="InterPro" id="IPR036249">
    <property type="entry name" value="Thioredoxin-like_sf"/>
</dbReference>
<accession>A0A3D4S5W4</accession>
<comment type="caution">
    <text evidence="4">The sequence shown here is derived from an EMBL/GenBank/DDBJ whole genome shotgun (WGS) entry which is preliminary data.</text>
</comment>
<evidence type="ECO:0000256" key="2">
    <source>
        <dbReference type="ARBA" id="ARBA00017945"/>
    </source>
</evidence>
<gene>
    <name evidence="4" type="ORF">DIW15_04900</name>
</gene>
<organism evidence="4 5">
    <name type="scientific">Bavariicoccus seileri</name>
    <dbReference type="NCBI Taxonomy" id="549685"/>
    <lineage>
        <taxon>Bacteria</taxon>
        <taxon>Bacillati</taxon>
        <taxon>Bacillota</taxon>
        <taxon>Bacilli</taxon>
        <taxon>Lactobacillales</taxon>
        <taxon>Enterococcaceae</taxon>
        <taxon>Bavariicoccus</taxon>
    </lineage>
</organism>
<protein>
    <recommendedName>
        <fullName evidence="2">Glutaredoxin-like protein NrdH</fullName>
    </recommendedName>
</protein>
<feature type="domain" description="Glutaredoxin" evidence="3">
    <location>
        <begin position="5"/>
        <end position="61"/>
    </location>
</feature>
<dbReference type="InterPro" id="IPR011909">
    <property type="entry name" value="GlrX_NrdH"/>
</dbReference>
<dbReference type="NCBIfam" id="TIGR02194">
    <property type="entry name" value="GlrX_NrdH"/>
    <property type="match status" value="1"/>
</dbReference>
<dbReference type="Proteomes" id="UP000262195">
    <property type="component" value="Unassembled WGS sequence"/>
</dbReference>
<dbReference type="Pfam" id="PF00462">
    <property type="entry name" value="Glutaredoxin"/>
    <property type="match status" value="1"/>
</dbReference>
<dbReference type="AlphaFoldDB" id="A0A3D4S5W4"/>
<reference evidence="4 5" key="1">
    <citation type="journal article" date="2018" name="Nat. Biotechnol.">
        <title>A standardized bacterial taxonomy based on genome phylogeny substantially revises the tree of life.</title>
        <authorList>
            <person name="Parks D.H."/>
            <person name="Chuvochina M."/>
            <person name="Waite D.W."/>
            <person name="Rinke C."/>
            <person name="Skarshewski A."/>
            <person name="Chaumeil P.A."/>
            <person name="Hugenholtz P."/>
        </authorList>
    </citation>
    <scope>NUCLEOTIDE SEQUENCE [LARGE SCALE GENOMIC DNA]</scope>
    <source>
        <strain evidence="4">UBA11306</strain>
    </source>
</reference>
<dbReference type="InterPro" id="IPR002109">
    <property type="entry name" value="Glutaredoxin"/>
</dbReference>
<dbReference type="Gene3D" id="3.40.30.10">
    <property type="entry name" value="Glutaredoxin"/>
    <property type="match status" value="1"/>
</dbReference>
<dbReference type="SUPFAM" id="SSF52833">
    <property type="entry name" value="Thioredoxin-like"/>
    <property type="match status" value="1"/>
</dbReference>
<dbReference type="CDD" id="cd02976">
    <property type="entry name" value="NrdH"/>
    <property type="match status" value="1"/>
</dbReference>
<evidence type="ECO:0000313" key="4">
    <source>
        <dbReference type="EMBL" id="HCS94026.1"/>
    </source>
</evidence>
<sequence length="77" mass="8706">MSKSVVVYSKPNCMQCLFTKKFLDEHHIAYTEKDVTASNEALNEVKEMGFQSLPVISVEGETPFYGFNPDLLESITQ</sequence>
<name>A0A3D4S5W4_9ENTE</name>
<dbReference type="STRING" id="1121105.GCA_000421665_00580"/>
<evidence type="ECO:0000259" key="3">
    <source>
        <dbReference type="Pfam" id="PF00462"/>
    </source>
</evidence>
<proteinExistence type="predicted"/>
<evidence type="ECO:0000313" key="5">
    <source>
        <dbReference type="Proteomes" id="UP000262195"/>
    </source>
</evidence>